<name>A0A248UKG5_9HYPH</name>
<accession>A0A248UKG5</accession>
<protein>
    <submittedName>
        <fullName evidence="1">Uncharacterized protein</fullName>
    </submittedName>
</protein>
<sequence>MDIWARSFDYASLLRADIAHNIRSVIPLYVLADMQYDRFGIEKKSRSGAPA</sequence>
<dbReference type="KEGG" id="och:CES85_0089"/>
<proteinExistence type="predicted"/>
<evidence type="ECO:0000313" key="1">
    <source>
        <dbReference type="EMBL" id="ASV86759.1"/>
    </source>
</evidence>
<dbReference type="Proteomes" id="UP000215256">
    <property type="component" value="Chromosome 1"/>
</dbReference>
<evidence type="ECO:0000313" key="2">
    <source>
        <dbReference type="Proteomes" id="UP000215256"/>
    </source>
</evidence>
<organism evidence="1 2">
    <name type="scientific">Ochrobactrum quorumnocens</name>
    <dbReference type="NCBI Taxonomy" id="271865"/>
    <lineage>
        <taxon>Bacteria</taxon>
        <taxon>Pseudomonadati</taxon>
        <taxon>Pseudomonadota</taxon>
        <taxon>Alphaproteobacteria</taxon>
        <taxon>Hyphomicrobiales</taxon>
        <taxon>Brucellaceae</taxon>
        <taxon>Brucella/Ochrobactrum group</taxon>
        <taxon>Ochrobactrum</taxon>
    </lineage>
</organism>
<dbReference type="EMBL" id="CP022604">
    <property type="protein sequence ID" value="ASV86759.1"/>
    <property type="molecule type" value="Genomic_DNA"/>
</dbReference>
<gene>
    <name evidence="1" type="ORF">CES85_0089</name>
</gene>
<dbReference type="AlphaFoldDB" id="A0A248UKG5"/>
<reference evidence="1 2" key="1">
    <citation type="submission" date="2017-07" db="EMBL/GenBank/DDBJ databases">
        <title>Phylogenetic study on the rhizospheric bacterium Ochrobactrum sp. A44.</title>
        <authorList>
            <person name="Krzyzanowska D.M."/>
            <person name="Ossowicki A."/>
            <person name="Rajewska M."/>
            <person name="Maciag T."/>
            <person name="Kaczynski Z."/>
            <person name="Czerwicka M."/>
            <person name="Jafra S."/>
        </authorList>
    </citation>
    <scope>NUCLEOTIDE SEQUENCE [LARGE SCALE GENOMIC DNA]</scope>
    <source>
        <strain evidence="1 2">A44</strain>
    </source>
</reference>